<dbReference type="RefSeq" id="WP_112218501.1">
    <property type="nucleotide sequence ID" value="NZ_MVJN01000002.1"/>
</dbReference>
<sequence length="141" mass="15973">MLQRLKKLADYAMAGEKATEYGLTGWSQGEALKSILDLMKYWQDFRGEGQTETRQILECIQSFIERHGDGRFSGLHDLSKSGDNDNIDQKPIVRDRAGYWKDIKKGRASLFNSSALKEAAAGYDFKFILRTLNDAGWIMAS</sequence>
<gene>
    <name evidence="1" type="ORF">B1207_02910</name>
</gene>
<organism evidence="1 2">
    <name type="scientific">Legionella quinlivanii</name>
    <dbReference type="NCBI Taxonomy" id="45073"/>
    <lineage>
        <taxon>Bacteria</taxon>
        <taxon>Pseudomonadati</taxon>
        <taxon>Pseudomonadota</taxon>
        <taxon>Gammaproteobacteria</taxon>
        <taxon>Legionellales</taxon>
        <taxon>Legionellaceae</taxon>
        <taxon>Legionella</taxon>
    </lineage>
</organism>
<proteinExistence type="predicted"/>
<evidence type="ECO:0000313" key="1">
    <source>
        <dbReference type="EMBL" id="RAP37954.1"/>
    </source>
</evidence>
<comment type="caution">
    <text evidence="1">The sequence shown here is derived from an EMBL/GenBank/DDBJ whole genome shotgun (WGS) entry which is preliminary data.</text>
</comment>
<evidence type="ECO:0000313" key="2">
    <source>
        <dbReference type="Proteomes" id="UP000249458"/>
    </source>
</evidence>
<dbReference type="Proteomes" id="UP000249458">
    <property type="component" value="Unassembled WGS sequence"/>
</dbReference>
<reference evidence="1 2" key="1">
    <citation type="submission" date="2017-02" db="EMBL/GenBank/DDBJ databases">
        <title>Legionella quilivanii strain from human: case report and whole genome sequencing analysis.</title>
        <authorList>
            <person name="Lalancette C."/>
            <person name="Leduc J.-M."/>
            <person name="Levesque S."/>
            <person name="Fournier E."/>
            <person name="Saoud J."/>
            <person name="Faucher S.P."/>
            <person name="Bernard K."/>
            <person name="Martineau C."/>
            <person name="Longtin J."/>
        </authorList>
    </citation>
    <scope>NUCLEOTIDE SEQUENCE [LARGE SCALE GENOMIC DNA]</scope>
    <source>
        <strain evidence="1 2">ID143958</strain>
    </source>
</reference>
<dbReference type="EMBL" id="MVJN01000002">
    <property type="protein sequence ID" value="RAP37954.1"/>
    <property type="molecule type" value="Genomic_DNA"/>
</dbReference>
<accession>A0A364LMB9</accession>
<name>A0A364LMB9_9GAMM</name>
<protein>
    <submittedName>
        <fullName evidence="1">Uncharacterized protein</fullName>
    </submittedName>
</protein>
<dbReference type="AlphaFoldDB" id="A0A364LMB9"/>